<evidence type="ECO:0000256" key="2">
    <source>
        <dbReference type="ARBA" id="ARBA00022679"/>
    </source>
</evidence>
<feature type="domain" description="Stealth protein CR1 conserved region 1" evidence="5">
    <location>
        <begin position="106"/>
        <end position="133"/>
    </location>
</feature>
<dbReference type="Pfam" id="PF17101">
    <property type="entry name" value="Stealth_CR1"/>
    <property type="match status" value="1"/>
</dbReference>
<reference evidence="6 7" key="1">
    <citation type="submission" date="2016-12" db="EMBL/GenBank/DDBJ databases">
        <authorList>
            <person name="Song W.-J."/>
            <person name="Kurnit D.M."/>
        </authorList>
    </citation>
    <scope>NUCLEOTIDE SEQUENCE [LARGE SCALE GENOMIC DNA]</scope>
    <source>
        <strain evidence="6 7">DSM 11393</strain>
    </source>
</reference>
<keyword evidence="7" id="KW-1185">Reference proteome</keyword>
<dbReference type="InterPro" id="IPR031358">
    <property type="entry name" value="Stealth_CR1"/>
</dbReference>
<keyword evidence="3" id="KW-0270">Exopolysaccharide synthesis</keyword>
<evidence type="ECO:0000313" key="6">
    <source>
        <dbReference type="EMBL" id="SHN52180.1"/>
    </source>
</evidence>
<evidence type="ECO:0000259" key="4">
    <source>
        <dbReference type="Pfam" id="PF11380"/>
    </source>
</evidence>
<keyword evidence="2" id="KW-0808">Transferase</keyword>
<dbReference type="Pfam" id="PF11380">
    <property type="entry name" value="Stealth_CR2"/>
    <property type="match status" value="1"/>
</dbReference>
<dbReference type="EMBL" id="FRDI01000002">
    <property type="protein sequence ID" value="SHN52180.1"/>
    <property type="molecule type" value="Genomic_DNA"/>
</dbReference>
<dbReference type="GO" id="GO:0016772">
    <property type="term" value="F:transferase activity, transferring phosphorus-containing groups"/>
    <property type="evidence" value="ECO:0007669"/>
    <property type="project" value="InterPro"/>
</dbReference>
<dbReference type="OrthoDB" id="9776077at2"/>
<dbReference type="PANTHER" id="PTHR24045">
    <property type="match status" value="1"/>
</dbReference>
<organism evidence="6 7">
    <name type="scientific">Desulfovibrio litoralis DSM 11393</name>
    <dbReference type="NCBI Taxonomy" id="1121455"/>
    <lineage>
        <taxon>Bacteria</taxon>
        <taxon>Pseudomonadati</taxon>
        <taxon>Thermodesulfobacteriota</taxon>
        <taxon>Desulfovibrionia</taxon>
        <taxon>Desulfovibrionales</taxon>
        <taxon>Desulfovibrionaceae</taxon>
        <taxon>Desulfovibrio</taxon>
    </lineage>
</organism>
<evidence type="ECO:0000259" key="5">
    <source>
        <dbReference type="Pfam" id="PF17101"/>
    </source>
</evidence>
<dbReference type="GO" id="GO:0000271">
    <property type="term" value="P:polysaccharide biosynthetic process"/>
    <property type="evidence" value="ECO:0007669"/>
    <property type="project" value="UniProtKB-KW"/>
</dbReference>
<evidence type="ECO:0000313" key="7">
    <source>
        <dbReference type="Proteomes" id="UP000186469"/>
    </source>
</evidence>
<dbReference type="AlphaFoldDB" id="A0A1M7S199"/>
<evidence type="ECO:0000256" key="3">
    <source>
        <dbReference type="ARBA" id="ARBA00023169"/>
    </source>
</evidence>
<comment type="similarity">
    <text evidence="1">Belongs to the stealth family.</text>
</comment>
<gene>
    <name evidence="6" type="ORF">SAMN02745728_00432</name>
</gene>
<name>A0A1M7S199_9BACT</name>
<feature type="domain" description="Stealth protein CR2 conserved region 2" evidence="4">
    <location>
        <begin position="150"/>
        <end position="252"/>
    </location>
</feature>
<dbReference type="InterPro" id="IPR021520">
    <property type="entry name" value="Stealth_CR2"/>
</dbReference>
<accession>A0A1M7S199</accession>
<dbReference type="STRING" id="1121455.SAMN02745728_00432"/>
<sequence>MKYLYLPKFFRNFLIRYNALFSCCAACYEILSPNKKRICSSLDVEFSNKKQNLPALDSQNVIKTYLLRYLSSLFINKIPELKACVSCPYRLPNLTERIEQYKTANFPVDLVYTWVDGEDSAHIALRNQYLREHAEKKGEMHEDGVGKAHFRNNDELKYSLRSVEAFLPWVRNIFIVTAGQKPKWLHEKHPKIKIVDHKDFIPEQYLPTFSCRPIEAFLHRIPDLSEHYIYLNDDFFFARPCLKEEFFTASGKPYLFLDWRNSRLDGYFSAKTPHAKSYTNVFNFMSKKGLDIAKASGIVTAHVPYPQTKRNAENACDFFQEAIDEYAQDKFRTSRGMAFYPHAIPLLSFLEKTNVPCDVSYFYINTKRIYRKLFYKAILAGGHNENMPPFFCLNDAGVSKTDSWARDMRGFLEAYYPIKSCFEY</sequence>
<evidence type="ECO:0000256" key="1">
    <source>
        <dbReference type="ARBA" id="ARBA00007583"/>
    </source>
</evidence>
<dbReference type="InterPro" id="IPR047141">
    <property type="entry name" value="Stealth"/>
</dbReference>
<proteinExistence type="inferred from homology"/>
<dbReference type="RefSeq" id="WP_072696018.1">
    <property type="nucleotide sequence ID" value="NZ_FRDI01000002.1"/>
</dbReference>
<protein>
    <submittedName>
        <fullName evidence="6">Stealth protein CR1, conserved region 1</fullName>
    </submittedName>
</protein>
<dbReference type="PANTHER" id="PTHR24045:SF0">
    <property type="entry name" value="N-ACETYLGLUCOSAMINE-1-PHOSPHOTRANSFERASE SUBUNITS ALPHA_BETA"/>
    <property type="match status" value="1"/>
</dbReference>
<dbReference type="Proteomes" id="UP000186469">
    <property type="component" value="Unassembled WGS sequence"/>
</dbReference>